<dbReference type="PANTHER" id="PTHR32309:SF13">
    <property type="entry name" value="FERRIC ENTEROBACTIN TRANSPORT PROTEIN FEPE"/>
    <property type="match status" value="1"/>
</dbReference>
<proteinExistence type="inferred from homology"/>
<evidence type="ECO:0000256" key="6">
    <source>
        <dbReference type="ARBA" id="ARBA00023136"/>
    </source>
</evidence>
<dbReference type="PANTHER" id="PTHR32309">
    <property type="entry name" value="TYROSINE-PROTEIN KINASE"/>
    <property type="match status" value="1"/>
</dbReference>
<comment type="subcellular location">
    <subcellularLocation>
        <location evidence="1">Cell membrane</location>
        <topology evidence="1">Multi-pass membrane protein</topology>
    </subcellularLocation>
</comment>
<evidence type="ECO:0000313" key="11">
    <source>
        <dbReference type="Proteomes" id="UP000232101"/>
    </source>
</evidence>
<dbReference type="EMBL" id="PHQY01000647">
    <property type="protein sequence ID" value="PJO42631.1"/>
    <property type="molecule type" value="Genomic_DNA"/>
</dbReference>
<dbReference type="InterPro" id="IPR050445">
    <property type="entry name" value="Bact_polysacc_biosynth/exp"/>
</dbReference>
<evidence type="ECO:0000259" key="9">
    <source>
        <dbReference type="Pfam" id="PF13807"/>
    </source>
</evidence>
<comment type="caution">
    <text evidence="10">The sequence shown here is derived from an EMBL/GenBank/DDBJ whole genome shotgun (WGS) entry which is preliminary data.</text>
</comment>
<name>A0A2M9Q3I2_9BACI</name>
<evidence type="ECO:0000256" key="3">
    <source>
        <dbReference type="ARBA" id="ARBA00022475"/>
    </source>
</evidence>
<keyword evidence="4 7" id="KW-0812">Transmembrane</keyword>
<dbReference type="InterPro" id="IPR003856">
    <property type="entry name" value="LPS_length_determ_N"/>
</dbReference>
<keyword evidence="5 7" id="KW-1133">Transmembrane helix</keyword>
<evidence type="ECO:0000259" key="8">
    <source>
        <dbReference type="Pfam" id="PF02706"/>
    </source>
</evidence>
<dbReference type="Pfam" id="PF02706">
    <property type="entry name" value="Wzz"/>
    <property type="match status" value="1"/>
</dbReference>
<accession>A0A2M9Q3I2</accession>
<sequence length="226" mass="25200">MEKTINLFDLIKILKKRFILIMSLTALLVGIAAAMSYFVLTPVYQSETQILVNQKLDAQQQTQFEAQKLEIDLQLINTYSIIIKSPVILTKVIERLDLNTTPEKLMDQISVTNANSSQVVSVKVKDPDAKQAVEIANTLAEVFKREIPVLMSVDNITILSSAKVSEHPVPIKPNKLLNLLIGGVFGFLLGMAIAFLLEVSNKKIKSEHEVEEILEFPIIGFISPIK</sequence>
<keyword evidence="6 7" id="KW-0472">Membrane</keyword>
<protein>
    <submittedName>
        <fullName evidence="10">Capsular biosynthesis protein</fullName>
    </submittedName>
</protein>
<gene>
    <name evidence="10" type="ORF">CWD94_15875</name>
</gene>
<feature type="domain" description="Tyrosine-protein kinase G-rich" evidence="9">
    <location>
        <begin position="145"/>
        <end position="196"/>
    </location>
</feature>
<dbReference type="GO" id="GO:0004713">
    <property type="term" value="F:protein tyrosine kinase activity"/>
    <property type="evidence" value="ECO:0007669"/>
    <property type="project" value="TreeGrafter"/>
</dbReference>
<evidence type="ECO:0000313" key="10">
    <source>
        <dbReference type="EMBL" id="PJO42631.1"/>
    </source>
</evidence>
<evidence type="ECO:0000256" key="5">
    <source>
        <dbReference type="ARBA" id="ARBA00022989"/>
    </source>
</evidence>
<dbReference type="InterPro" id="IPR032807">
    <property type="entry name" value="GNVR"/>
</dbReference>
<evidence type="ECO:0000256" key="7">
    <source>
        <dbReference type="SAM" id="Phobius"/>
    </source>
</evidence>
<feature type="domain" description="Polysaccharide chain length determinant N-terminal" evidence="8">
    <location>
        <begin position="4"/>
        <end position="95"/>
    </location>
</feature>
<feature type="transmembrane region" description="Helical" evidence="7">
    <location>
        <begin position="18"/>
        <end position="40"/>
    </location>
</feature>
<dbReference type="Pfam" id="PF13807">
    <property type="entry name" value="GNVR"/>
    <property type="match status" value="1"/>
</dbReference>
<dbReference type="Proteomes" id="UP000232101">
    <property type="component" value="Unassembled WGS sequence"/>
</dbReference>
<dbReference type="AlphaFoldDB" id="A0A2M9Q3I2"/>
<comment type="similarity">
    <text evidence="2">Belongs to the CpsC/CapA family.</text>
</comment>
<dbReference type="RefSeq" id="WP_100543876.1">
    <property type="nucleotide sequence ID" value="NZ_CP158849.1"/>
</dbReference>
<keyword evidence="3" id="KW-1003">Cell membrane</keyword>
<evidence type="ECO:0000256" key="4">
    <source>
        <dbReference type="ARBA" id="ARBA00022692"/>
    </source>
</evidence>
<organism evidence="10 11">
    <name type="scientific">Lysinibacillus xylanilyticus</name>
    <dbReference type="NCBI Taxonomy" id="582475"/>
    <lineage>
        <taxon>Bacteria</taxon>
        <taxon>Bacillati</taxon>
        <taxon>Bacillota</taxon>
        <taxon>Bacilli</taxon>
        <taxon>Bacillales</taxon>
        <taxon>Bacillaceae</taxon>
        <taxon>Lysinibacillus</taxon>
    </lineage>
</organism>
<evidence type="ECO:0000256" key="2">
    <source>
        <dbReference type="ARBA" id="ARBA00006683"/>
    </source>
</evidence>
<evidence type="ECO:0000256" key="1">
    <source>
        <dbReference type="ARBA" id="ARBA00004651"/>
    </source>
</evidence>
<dbReference type="GO" id="GO:0005886">
    <property type="term" value="C:plasma membrane"/>
    <property type="evidence" value="ECO:0007669"/>
    <property type="project" value="UniProtKB-SubCell"/>
</dbReference>
<reference evidence="10 11" key="1">
    <citation type="submission" date="2017-11" db="EMBL/GenBank/DDBJ databases">
        <title>Bacterial isolate from king chilli rhizosphere.</title>
        <authorList>
            <person name="Takhelmayum P."/>
            <person name="Sarangthem I."/>
        </authorList>
    </citation>
    <scope>NUCLEOTIDE SEQUENCE [LARGE SCALE GENOMIC DNA]</scope>
    <source>
        <strain evidence="11">t26</strain>
    </source>
</reference>
<feature type="transmembrane region" description="Helical" evidence="7">
    <location>
        <begin position="176"/>
        <end position="197"/>
    </location>
</feature>